<dbReference type="NCBIfam" id="NF005451">
    <property type="entry name" value="PRK07044.1"/>
    <property type="match status" value="1"/>
</dbReference>
<sequence>MNPASAQAAATPDAVERQLRQQLCDFYHLVDWMGWGELIFNHISVRLPGPEHHYLVNPFGLNYFEITPENLIKVGVDGKLVEASEYPANPAGFALHGAIHGARSDVHCVAHTHTLPVSGVAMKQAGFSHDNFYGAQLTGRIGYHDFEGITLFDDERSRMLDSLGDRHVLCLRNHGIAVCERDIPNTFMLLWIVQRAAEVQCHAGMIPGADITLSMQVRQRCVASARRMVDGSNAAQLVFDATVRRMRHAQGR</sequence>
<gene>
    <name evidence="3" type="ORF">EA656_19485</name>
</gene>
<dbReference type="GO" id="GO:0005856">
    <property type="term" value="C:cytoskeleton"/>
    <property type="evidence" value="ECO:0007669"/>
    <property type="project" value="TreeGrafter"/>
</dbReference>
<evidence type="ECO:0000259" key="2">
    <source>
        <dbReference type="SMART" id="SM01007"/>
    </source>
</evidence>
<dbReference type="RefSeq" id="WP_130525084.1">
    <property type="nucleotide sequence ID" value="NZ_SHLZ01000009.1"/>
</dbReference>
<dbReference type="EMBL" id="SHMF01000007">
    <property type="protein sequence ID" value="TAA30589.1"/>
    <property type="molecule type" value="Genomic_DNA"/>
</dbReference>
<dbReference type="Proteomes" id="UP000292087">
    <property type="component" value="Unassembled WGS sequence"/>
</dbReference>
<dbReference type="InterPro" id="IPR001303">
    <property type="entry name" value="Aldolase_II/adducin_N"/>
</dbReference>
<proteinExistence type="inferred from homology"/>
<dbReference type="PANTHER" id="PTHR10672">
    <property type="entry name" value="ADDUCIN"/>
    <property type="match status" value="1"/>
</dbReference>
<dbReference type="InterPro" id="IPR036409">
    <property type="entry name" value="Aldolase_II/adducin_N_sf"/>
</dbReference>
<evidence type="ECO:0000313" key="4">
    <source>
        <dbReference type="Proteomes" id="UP000292087"/>
    </source>
</evidence>
<dbReference type="SUPFAM" id="SSF53639">
    <property type="entry name" value="AraD/HMP-PK domain-like"/>
    <property type="match status" value="1"/>
</dbReference>
<accession>A0A4Q8LKX9</accession>
<dbReference type="GO" id="GO:0005996">
    <property type="term" value="P:monosaccharide metabolic process"/>
    <property type="evidence" value="ECO:0007669"/>
    <property type="project" value="UniProtKB-ARBA"/>
</dbReference>
<organism evidence="3 4">
    <name type="scientific">Pseudoxanthomonas winnipegensis</name>
    <dbReference type="NCBI Taxonomy" id="2480810"/>
    <lineage>
        <taxon>Bacteria</taxon>
        <taxon>Pseudomonadati</taxon>
        <taxon>Pseudomonadota</taxon>
        <taxon>Gammaproteobacteria</taxon>
        <taxon>Lysobacterales</taxon>
        <taxon>Lysobacteraceae</taxon>
        <taxon>Pseudoxanthomonas</taxon>
    </lineage>
</organism>
<evidence type="ECO:0000256" key="1">
    <source>
        <dbReference type="ARBA" id="ARBA00037961"/>
    </source>
</evidence>
<dbReference type="Gene3D" id="3.40.225.10">
    <property type="entry name" value="Class II aldolase/adducin N-terminal domain"/>
    <property type="match status" value="1"/>
</dbReference>
<dbReference type="GO" id="GO:0051015">
    <property type="term" value="F:actin filament binding"/>
    <property type="evidence" value="ECO:0007669"/>
    <property type="project" value="TreeGrafter"/>
</dbReference>
<evidence type="ECO:0000313" key="3">
    <source>
        <dbReference type="EMBL" id="TAA30589.1"/>
    </source>
</evidence>
<protein>
    <submittedName>
        <fullName evidence="3">Class II aldolase/adducin family protein</fullName>
    </submittedName>
</protein>
<comment type="similarity">
    <text evidence="1">Belongs to the aldolase class II family.</text>
</comment>
<dbReference type="PANTHER" id="PTHR10672:SF3">
    <property type="entry name" value="PROTEIN HU-LI TAI SHAO"/>
    <property type="match status" value="1"/>
</dbReference>
<feature type="domain" description="Class II aldolase/adducin N-terminal" evidence="2">
    <location>
        <begin position="21"/>
        <end position="201"/>
    </location>
</feature>
<reference evidence="3 4" key="1">
    <citation type="submission" date="2019-02" db="EMBL/GenBank/DDBJ databases">
        <title>WGS of Pseudoxanthomonas species novum from clinical isolates.</title>
        <authorList>
            <person name="Bernier A.-M."/>
            <person name="Bernard K."/>
            <person name="Vachon A."/>
        </authorList>
    </citation>
    <scope>NUCLEOTIDE SEQUENCE [LARGE SCALE GENOMIC DNA]</scope>
    <source>
        <strain evidence="3 4">NML140781</strain>
    </source>
</reference>
<comment type="caution">
    <text evidence="3">The sequence shown here is derived from an EMBL/GenBank/DDBJ whole genome shotgun (WGS) entry which is preliminary data.</text>
</comment>
<dbReference type="AlphaFoldDB" id="A0A4Q8LKX9"/>
<name>A0A4Q8LKX9_9GAMM</name>
<dbReference type="Pfam" id="PF00596">
    <property type="entry name" value="Aldolase_II"/>
    <property type="match status" value="1"/>
</dbReference>
<dbReference type="InterPro" id="IPR051017">
    <property type="entry name" value="Aldolase-II_Adducin_sf"/>
</dbReference>
<dbReference type="SMART" id="SM01007">
    <property type="entry name" value="Aldolase_II"/>
    <property type="match status" value="1"/>
</dbReference>